<dbReference type="PANTHER" id="PTHR36849:SF1">
    <property type="entry name" value="CYTOPLASMIC PROTEIN"/>
    <property type="match status" value="1"/>
</dbReference>
<dbReference type="EMBL" id="AP024525">
    <property type="protein sequence ID" value="BCT76473.1"/>
    <property type="molecule type" value="Genomic_DNA"/>
</dbReference>
<evidence type="ECO:0000313" key="2">
    <source>
        <dbReference type="Proteomes" id="UP001319861"/>
    </source>
</evidence>
<evidence type="ECO:0000313" key="1">
    <source>
        <dbReference type="EMBL" id="BCT76473.1"/>
    </source>
</evidence>
<dbReference type="Proteomes" id="UP001319861">
    <property type="component" value="Chromosome"/>
</dbReference>
<name>A0ABM7PW11_SINCY</name>
<sequence length="121" mass="13613">MGTVAIRRVYEPSPKGTFRILVDRIWPRGLSKEHAAVDLWLKDAGPSTELRKWFAHDPERFDEFAAKYRAELKDSEAYAELAKAVGEHQPAELVYSAHDTEHNQAVVLASLLNGSRLNGAR</sequence>
<evidence type="ECO:0008006" key="3">
    <source>
        <dbReference type="Google" id="ProtNLM"/>
    </source>
</evidence>
<gene>
    <name evidence="1" type="ORF">SCMU_23150</name>
</gene>
<dbReference type="Pfam" id="PF22752">
    <property type="entry name" value="DUF488-N3i"/>
    <property type="match status" value="1"/>
</dbReference>
<dbReference type="InterPro" id="IPR052552">
    <property type="entry name" value="YeaO-like"/>
</dbReference>
<dbReference type="PANTHER" id="PTHR36849">
    <property type="entry name" value="CYTOPLASMIC PROTEIN-RELATED"/>
    <property type="match status" value="1"/>
</dbReference>
<reference evidence="1 2" key="1">
    <citation type="journal article" date="2021" name="J. Biosci. Bioeng.">
        <title>Identification and characterization of a chc gene cluster responsible for the aromatization pathway of cyclohexanecarboxylate degradation in Sinomonas cyclohexanicum ATCC 51369.</title>
        <authorList>
            <person name="Yamamoto T."/>
            <person name="Hasegawa Y."/>
            <person name="Lau P.C.K."/>
            <person name="Iwaki H."/>
        </authorList>
    </citation>
    <scope>NUCLEOTIDE SEQUENCE [LARGE SCALE GENOMIC DNA]</scope>
    <source>
        <strain evidence="1 2">ATCC 51369</strain>
    </source>
</reference>
<protein>
    <recommendedName>
        <fullName evidence="3">DUF488 domain-containing protein</fullName>
    </recommendedName>
</protein>
<proteinExistence type="predicted"/>
<keyword evidence="2" id="KW-1185">Reference proteome</keyword>
<accession>A0ABM7PW11</accession>
<organism evidence="1 2">
    <name type="scientific">Sinomonas cyclohexanicum</name>
    <name type="common">Corynebacterium cyclohexanicum</name>
    <dbReference type="NCBI Taxonomy" id="322009"/>
    <lineage>
        <taxon>Bacteria</taxon>
        <taxon>Bacillati</taxon>
        <taxon>Actinomycetota</taxon>
        <taxon>Actinomycetes</taxon>
        <taxon>Micrococcales</taxon>
        <taxon>Micrococcaceae</taxon>
        <taxon>Sinomonas</taxon>
    </lineage>
</organism>
<dbReference type="RefSeq" id="WP_229229292.1">
    <property type="nucleotide sequence ID" value="NZ_AP024525.1"/>
</dbReference>